<dbReference type="GO" id="GO:0016747">
    <property type="term" value="F:acyltransferase activity, transferring groups other than amino-acyl groups"/>
    <property type="evidence" value="ECO:0007669"/>
    <property type="project" value="InterPro"/>
</dbReference>
<dbReference type="InterPro" id="IPR050879">
    <property type="entry name" value="Acyltransferase_3"/>
</dbReference>
<proteinExistence type="predicted"/>
<dbReference type="RefSeq" id="WP_200266369.1">
    <property type="nucleotide sequence ID" value="NZ_JAENIJ010000001.1"/>
</dbReference>
<reference evidence="3" key="1">
    <citation type="submission" date="2021-01" db="EMBL/GenBank/DDBJ databases">
        <title>Modified the classification status of verrucomicrobia.</title>
        <authorList>
            <person name="Feng X."/>
        </authorList>
    </citation>
    <scope>NUCLEOTIDE SEQUENCE</scope>
    <source>
        <strain evidence="3">KCTC 22041</strain>
    </source>
</reference>
<feature type="transmembrane region" description="Helical" evidence="1">
    <location>
        <begin position="288"/>
        <end position="309"/>
    </location>
</feature>
<dbReference type="PANTHER" id="PTHR23028">
    <property type="entry name" value="ACETYLTRANSFERASE"/>
    <property type="match status" value="1"/>
</dbReference>
<dbReference type="InterPro" id="IPR002656">
    <property type="entry name" value="Acyl_transf_3_dom"/>
</dbReference>
<dbReference type="Proteomes" id="UP000603141">
    <property type="component" value="Unassembled WGS sequence"/>
</dbReference>
<dbReference type="AlphaFoldDB" id="A0A934S418"/>
<sequence length="363" mass="41715">MSKRAVQLDGLRAIAMMAIAWDHWCPRGWPRVFPFEICLYLFLVLTGYLITGSLLRERDRAEERGGPWRMQSLKTYQIRRGLRILAPYYASLAFALLVGASDMWRSLGWYVFHVANIHIAKIGFWPPGTSHYWSLSMQQQFYLIWPFIIWFLPKRTLPFAIFAFAAIAPISRLFVAEIGTWVAWPDKLTWNAFDYFGIGGLMAWAIHRGMSLESPGLRWISVASWMVFIWLFVGYEHHWPSFGLGFLQQSFLSVGLCGLIAATSVGFKGPIQILLENPILQRIGTLSYGVYLFHNLAPLAAGKIMPFLWNGHFDTGFTALIRIAVFSAITWIMTLASWRWIELPLQSVRNRFNPLDAKQIRKS</sequence>
<accession>A0A934S418</accession>
<keyword evidence="1" id="KW-0812">Transmembrane</keyword>
<evidence type="ECO:0000259" key="2">
    <source>
        <dbReference type="Pfam" id="PF01757"/>
    </source>
</evidence>
<feature type="domain" description="Acyltransferase 3" evidence="2">
    <location>
        <begin position="7"/>
        <end position="335"/>
    </location>
</feature>
<feature type="transmembrane region" description="Helical" evidence="1">
    <location>
        <begin position="321"/>
        <end position="341"/>
    </location>
</feature>
<keyword evidence="4" id="KW-1185">Reference proteome</keyword>
<feature type="transmembrane region" description="Helical" evidence="1">
    <location>
        <begin position="32"/>
        <end position="55"/>
    </location>
</feature>
<dbReference type="PANTHER" id="PTHR23028:SF53">
    <property type="entry name" value="ACYL_TRANSF_3 DOMAIN-CONTAINING PROTEIN"/>
    <property type="match status" value="1"/>
</dbReference>
<dbReference type="GO" id="GO:0016020">
    <property type="term" value="C:membrane"/>
    <property type="evidence" value="ECO:0007669"/>
    <property type="project" value="TreeGrafter"/>
</dbReference>
<name>A0A934S418_9BACT</name>
<keyword evidence="1" id="KW-1133">Transmembrane helix</keyword>
<evidence type="ECO:0000313" key="3">
    <source>
        <dbReference type="EMBL" id="MBK1880800.1"/>
    </source>
</evidence>
<organism evidence="3 4">
    <name type="scientific">Luteolibacter pohnpeiensis</name>
    <dbReference type="NCBI Taxonomy" id="454153"/>
    <lineage>
        <taxon>Bacteria</taxon>
        <taxon>Pseudomonadati</taxon>
        <taxon>Verrucomicrobiota</taxon>
        <taxon>Verrucomicrobiia</taxon>
        <taxon>Verrucomicrobiales</taxon>
        <taxon>Verrucomicrobiaceae</taxon>
        <taxon>Luteolibacter</taxon>
    </lineage>
</organism>
<evidence type="ECO:0000256" key="1">
    <source>
        <dbReference type="SAM" id="Phobius"/>
    </source>
</evidence>
<comment type="caution">
    <text evidence="3">The sequence shown here is derived from an EMBL/GenBank/DDBJ whole genome shotgun (WGS) entry which is preliminary data.</text>
</comment>
<feature type="transmembrane region" description="Helical" evidence="1">
    <location>
        <begin position="159"/>
        <end position="182"/>
    </location>
</feature>
<dbReference type="EMBL" id="JAENIJ010000001">
    <property type="protein sequence ID" value="MBK1880800.1"/>
    <property type="molecule type" value="Genomic_DNA"/>
</dbReference>
<keyword evidence="3" id="KW-0012">Acyltransferase</keyword>
<gene>
    <name evidence="3" type="ORF">JIN85_00150</name>
</gene>
<keyword evidence="1" id="KW-0472">Membrane</keyword>
<keyword evidence="3" id="KW-0808">Transferase</keyword>
<feature type="transmembrane region" description="Helical" evidence="1">
    <location>
        <begin position="132"/>
        <end position="152"/>
    </location>
</feature>
<feature type="transmembrane region" description="Helical" evidence="1">
    <location>
        <begin position="217"/>
        <end position="235"/>
    </location>
</feature>
<feature type="transmembrane region" description="Helical" evidence="1">
    <location>
        <begin position="188"/>
        <end position="205"/>
    </location>
</feature>
<feature type="transmembrane region" description="Helical" evidence="1">
    <location>
        <begin position="88"/>
        <end position="112"/>
    </location>
</feature>
<protein>
    <submittedName>
        <fullName evidence="3">Acyltransferase</fullName>
    </submittedName>
</protein>
<dbReference type="Pfam" id="PF01757">
    <property type="entry name" value="Acyl_transf_3"/>
    <property type="match status" value="1"/>
</dbReference>
<dbReference type="GO" id="GO:0000271">
    <property type="term" value="P:polysaccharide biosynthetic process"/>
    <property type="evidence" value="ECO:0007669"/>
    <property type="project" value="TreeGrafter"/>
</dbReference>
<feature type="transmembrane region" description="Helical" evidence="1">
    <location>
        <begin position="247"/>
        <end position="267"/>
    </location>
</feature>
<evidence type="ECO:0000313" key="4">
    <source>
        <dbReference type="Proteomes" id="UP000603141"/>
    </source>
</evidence>